<dbReference type="SMART" id="SM00855">
    <property type="entry name" value="PGAM"/>
    <property type="match status" value="1"/>
</dbReference>
<feature type="region of interest" description="Disordered" evidence="5">
    <location>
        <begin position="181"/>
        <end position="222"/>
    </location>
</feature>
<dbReference type="InterPro" id="IPR013078">
    <property type="entry name" value="His_Pase_superF_clade-1"/>
</dbReference>
<dbReference type="Gene3D" id="3.40.50.1240">
    <property type="entry name" value="Phosphoglycerate mutase-like"/>
    <property type="match status" value="1"/>
</dbReference>
<dbReference type="GO" id="GO:0005737">
    <property type="term" value="C:cytoplasm"/>
    <property type="evidence" value="ECO:0007669"/>
    <property type="project" value="TreeGrafter"/>
</dbReference>
<feature type="active site" description="Tele-phosphohistidine intermediate" evidence="3">
    <location>
        <position position="19"/>
    </location>
</feature>
<feature type="compositionally biased region" description="Basic and acidic residues" evidence="5">
    <location>
        <begin position="122"/>
        <end position="135"/>
    </location>
</feature>
<dbReference type="CDD" id="cd07067">
    <property type="entry name" value="HP_PGM_like"/>
    <property type="match status" value="1"/>
</dbReference>
<dbReference type="GO" id="GO:0016791">
    <property type="term" value="F:phosphatase activity"/>
    <property type="evidence" value="ECO:0007669"/>
    <property type="project" value="TreeGrafter"/>
</dbReference>
<evidence type="ECO:0000313" key="6">
    <source>
        <dbReference type="EMBL" id="GGL85211.1"/>
    </source>
</evidence>
<evidence type="ECO:0000256" key="2">
    <source>
        <dbReference type="ARBA" id="ARBA00023235"/>
    </source>
</evidence>
<evidence type="ECO:0000313" key="7">
    <source>
        <dbReference type="Proteomes" id="UP000655208"/>
    </source>
</evidence>
<dbReference type="Pfam" id="PF00300">
    <property type="entry name" value="His_Phos_1"/>
    <property type="match status" value="1"/>
</dbReference>
<dbReference type="PANTHER" id="PTHR48100:SF1">
    <property type="entry name" value="HISTIDINE PHOSPHATASE FAMILY PROTEIN-RELATED"/>
    <property type="match status" value="1"/>
</dbReference>
<keyword evidence="7" id="KW-1185">Reference proteome</keyword>
<dbReference type="SUPFAM" id="SSF53254">
    <property type="entry name" value="Phosphoglycerate mutase-like"/>
    <property type="match status" value="1"/>
</dbReference>
<feature type="active site" description="Proton donor/acceptor" evidence="3">
    <location>
        <position position="93"/>
    </location>
</feature>
<sequence>MTPVTSMTSVTSTLYLVRHGESTWNVAGRVQGQADAARLTARGREQVRAAAARLAGVGARRLVTSDLARARETADIVGAATGLDPWPTPLLREMDLGRWQGLPSDEAAARWADLAADDPWTPDDRRRPPGGESTADVRARVAALLASPLVTEVDGAVVLVSHGDTIRVAVSYLLGEVPAEPEVAEDAEDADEGGWSRGGAADPDDVDQDGASRRRAPVAQWRPVPNGSVQILERAADGTVQHREWAPAL</sequence>
<reference evidence="6" key="1">
    <citation type="journal article" date="2014" name="Int. J. Syst. Evol. Microbiol.">
        <title>Complete genome sequence of Corynebacterium casei LMG S-19264T (=DSM 44701T), isolated from a smear-ripened cheese.</title>
        <authorList>
            <consortium name="US DOE Joint Genome Institute (JGI-PGF)"/>
            <person name="Walter F."/>
            <person name="Albersmeier A."/>
            <person name="Kalinowski J."/>
            <person name="Ruckert C."/>
        </authorList>
    </citation>
    <scope>NUCLEOTIDE SEQUENCE</scope>
    <source>
        <strain evidence="6">CGMCC 4.7308</strain>
    </source>
</reference>
<protein>
    <recommendedName>
        <fullName evidence="8">Phosphoglycerate mutase</fullName>
    </recommendedName>
</protein>
<dbReference type="InterPro" id="IPR029033">
    <property type="entry name" value="His_PPase_superfam"/>
</dbReference>
<keyword evidence="1" id="KW-0324">Glycolysis</keyword>
<dbReference type="InterPro" id="IPR001345">
    <property type="entry name" value="PG/BPGM_mutase_AS"/>
</dbReference>
<comment type="caution">
    <text evidence="6">The sequence shown here is derived from an EMBL/GenBank/DDBJ whole genome shotgun (WGS) entry which is preliminary data.</text>
</comment>
<feature type="binding site" evidence="4">
    <location>
        <begin position="18"/>
        <end position="25"/>
    </location>
    <ligand>
        <name>substrate</name>
    </ligand>
</feature>
<feature type="region of interest" description="Disordered" evidence="5">
    <location>
        <begin position="115"/>
        <end position="135"/>
    </location>
</feature>
<dbReference type="RefSeq" id="WP_188939581.1">
    <property type="nucleotide sequence ID" value="NZ_BMNA01000001.1"/>
</dbReference>
<evidence type="ECO:0000256" key="4">
    <source>
        <dbReference type="PIRSR" id="PIRSR613078-2"/>
    </source>
</evidence>
<name>A0A917SLS7_9ACTN</name>
<accession>A0A917SLS7</accession>
<proteinExistence type="predicted"/>
<evidence type="ECO:0000256" key="1">
    <source>
        <dbReference type="ARBA" id="ARBA00023152"/>
    </source>
</evidence>
<dbReference type="PROSITE" id="PS00175">
    <property type="entry name" value="PG_MUTASE"/>
    <property type="match status" value="1"/>
</dbReference>
<evidence type="ECO:0000256" key="5">
    <source>
        <dbReference type="SAM" id="MobiDB-lite"/>
    </source>
</evidence>
<feature type="compositionally biased region" description="Acidic residues" evidence="5">
    <location>
        <begin position="182"/>
        <end position="192"/>
    </location>
</feature>
<feature type="binding site" evidence="4">
    <location>
        <position position="69"/>
    </location>
    <ligand>
        <name>substrate</name>
    </ligand>
</feature>
<organism evidence="6 7">
    <name type="scientific">Nakamurella endophytica</name>
    <dbReference type="NCBI Taxonomy" id="1748367"/>
    <lineage>
        <taxon>Bacteria</taxon>
        <taxon>Bacillati</taxon>
        <taxon>Actinomycetota</taxon>
        <taxon>Actinomycetes</taxon>
        <taxon>Nakamurellales</taxon>
        <taxon>Nakamurellaceae</taxon>
        <taxon>Nakamurella</taxon>
    </lineage>
</organism>
<dbReference type="EMBL" id="BMNA01000001">
    <property type="protein sequence ID" value="GGL85211.1"/>
    <property type="molecule type" value="Genomic_DNA"/>
</dbReference>
<dbReference type="InterPro" id="IPR050275">
    <property type="entry name" value="PGM_Phosphatase"/>
</dbReference>
<evidence type="ECO:0008006" key="8">
    <source>
        <dbReference type="Google" id="ProtNLM"/>
    </source>
</evidence>
<dbReference type="PANTHER" id="PTHR48100">
    <property type="entry name" value="BROAD-SPECIFICITY PHOSPHATASE YOR283W-RELATED"/>
    <property type="match status" value="1"/>
</dbReference>
<gene>
    <name evidence="6" type="ORF">GCM10011594_01070</name>
</gene>
<dbReference type="AlphaFoldDB" id="A0A917SLS7"/>
<keyword evidence="2" id="KW-0413">Isomerase</keyword>
<evidence type="ECO:0000256" key="3">
    <source>
        <dbReference type="PIRSR" id="PIRSR613078-1"/>
    </source>
</evidence>
<dbReference type="Proteomes" id="UP000655208">
    <property type="component" value="Unassembled WGS sequence"/>
</dbReference>
<reference evidence="6" key="2">
    <citation type="submission" date="2020-09" db="EMBL/GenBank/DDBJ databases">
        <authorList>
            <person name="Sun Q."/>
            <person name="Zhou Y."/>
        </authorList>
    </citation>
    <scope>NUCLEOTIDE SEQUENCE</scope>
    <source>
        <strain evidence="6">CGMCC 4.7308</strain>
    </source>
</reference>